<feature type="region of interest" description="Disordered" evidence="1">
    <location>
        <begin position="34"/>
        <end position="93"/>
    </location>
</feature>
<feature type="compositionally biased region" description="Polar residues" evidence="1">
    <location>
        <begin position="38"/>
        <end position="50"/>
    </location>
</feature>
<dbReference type="AlphaFoldDB" id="A0A397VGG7"/>
<evidence type="ECO:0000313" key="3">
    <source>
        <dbReference type="Proteomes" id="UP000266673"/>
    </source>
</evidence>
<dbReference type="Proteomes" id="UP000266673">
    <property type="component" value="Unassembled WGS sequence"/>
</dbReference>
<feature type="compositionally biased region" description="Acidic residues" evidence="1">
    <location>
        <begin position="73"/>
        <end position="88"/>
    </location>
</feature>
<sequence length="116" mass="13027">MLDKDDLTPGSALHLAHLFDKTKKNWPERDFTLVTEPLQENNQSSKSPETIQEESTETQASIFNDSSDCSSESSEDDNYNDNEEDVDDANIFSNSTNKIIASDFTCSDDEENAGFY</sequence>
<evidence type="ECO:0000313" key="2">
    <source>
        <dbReference type="EMBL" id="RIB18983.1"/>
    </source>
</evidence>
<proteinExistence type="predicted"/>
<keyword evidence="3" id="KW-1185">Reference proteome</keyword>
<dbReference type="EMBL" id="QKWP01000503">
    <property type="protein sequence ID" value="RIB18983.1"/>
    <property type="molecule type" value="Genomic_DNA"/>
</dbReference>
<gene>
    <name evidence="2" type="ORF">C2G38_2036454</name>
</gene>
<evidence type="ECO:0000256" key="1">
    <source>
        <dbReference type="SAM" id="MobiDB-lite"/>
    </source>
</evidence>
<name>A0A397VGG7_9GLOM</name>
<reference evidence="2 3" key="1">
    <citation type="submission" date="2018-06" db="EMBL/GenBank/DDBJ databases">
        <title>Comparative genomics reveals the genomic features of Rhizophagus irregularis, R. cerebriforme, R. diaphanum and Gigaspora rosea, and their symbiotic lifestyle signature.</title>
        <authorList>
            <person name="Morin E."/>
            <person name="San Clemente H."/>
            <person name="Chen E.C.H."/>
            <person name="De La Providencia I."/>
            <person name="Hainaut M."/>
            <person name="Kuo A."/>
            <person name="Kohler A."/>
            <person name="Murat C."/>
            <person name="Tang N."/>
            <person name="Roy S."/>
            <person name="Loubradou J."/>
            <person name="Henrissat B."/>
            <person name="Grigoriev I.V."/>
            <person name="Corradi N."/>
            <person name="Roux C."/>
            <person name="Martin F.M."/>
        </authorList>
    </citation>
    <scope>NUCLEOTIDE SEQUENCE [LARGE SCALE GENOMIC DNA]</scope>
    <source>
        <strain evidence="2 3">DAOM 194757</strain>
    </source>
</reference>
<accession>A0A397VGG7</accession>
<comment type="caution">
    <text evidence="2">The sequence shown here is derived from an EMBL/GenBank/DDBJ whole genome shotgun (WGS) entry which is preliminary data.</text>
</comment>
<organism evidence="2 3">
    <name type="scientific">Gigaspora rosea</name>
    <dbReference type="NCBI Taxonomy" id="44941"/>
    <lineage>
        <taxon>Eukaryota</taxon>
        <taxon>Fungi</taxon>
        <taxon>Fungi incertae sedis</taxon>
        <taxon>Mucoromycota</taxon>
        <taxon>Glomeromycotina</taxon>
        <taxon>Glomeromycetes</taxon>
        <taxon>Diversisporales</taxon>
        <taxon>Gigasporaceae</taxon>
        <taxon>Gigaspora</taxon>
    </lineage>
</organism>
<protein>
    <submittedName>
        <fullName evidence="2">Uncharacterized protein</fullName>
    </submittedName>
</protein>